<dbReference type="OrthoDB" id="5423360at2759"/>
<dbReference type="GO" id="GO:0030267">
    <property type="term" value="F:glyoxylate reductase (NADPH) activity"/>
    <property type="evidence" value="ECO:0007669"/>
    <property type="project" value="TreeGrafter"/>
</dbReference>
<name>A0A8H5TEH8_FUSHE</name>
<comment type="caution">
    <text evidence="5">The sequence shown here is derived from an EMBL/GenBank/DDBJ whole genome shotgun (WGS) entry which is preliminary data.</text>
</comment>
<evidence type="ECO:0000256" key="1">
    <source>
        <dbReference type="ARBA" id="ARBA00023002"/>
    </source>
</evidence>
<dbReference type="CDD" id="cd12168">
    <property type="entry name" value="Mand_dh_like"/>
    <property type="match status" value="1"/>
</dbReference>
<reference evidence="5 6" key="1">
    <citation type="submission" date="2020-05" db="EMBL/GenBank/DDBJ databases">
        <title>Identification and distribution of gene clusters putatively required for synthesis of sphingolipid metabolism inhibitors in phylogenetically diverse species of the filamentous fungus Fusarium.</title>
        <authorList>
            <person name="Kim H.-S."/>
            <person name="Busman M."/>
            <person name="Brown D.W."/>
            <person name="Divon H."/>
            <person name="Uhlig S."/>
            <person name="Proctor R.H."/>
        </authorList>
    </citation>
    <scope>NUCLEOTIDE SEQUENCE [LARGE SCALE GENOMIC DNA]</scope>
    <source>
        <strain evidence="5 6">NRRL 20693</strain>
    </source>
</reference>
<sequence length="1104" mass="122131">MLPITTCFVAGLQYLIHPLKLGTIQETINPDALIPITLLTTEEIFGDLEGILNLFDSYDDVFVPDFGSILVEKTGDNSSQVWGNTRQVYHMDQIKALDGFSELPSGPYFLYGPNLHQAWRLYDDEFGAFTVGVVPDDLGKPDEFQPLTSASFLGDSVTVPVPSRLYYPRPSAKKPLSGIRVSIGDTVSLKGTHTTFSSRAWKSLYKEASNSTAKYAQELLDQGAVIIGKTKTSQFGTGAEWVDQQAPWSARGDGYHSMKGGSVGATAALIGYPWLDHSIGVDDGRVTSEDGIYSLIQTTNIVDDHVFTTSRFDKTRLFSRTLKGLLDFTSSPKSELKSASPKIIIPIDLISPAHGGAINDFVSILENHLDVKADRIDVGKVWESNPPVQAKESMQTYMALVPFRLWCYDYYHAFDEFRVDYRQKFHHEPFAEITPQYFWDKCKDIKEEHHKDMGRLEIYRRWFDENIMRISTPNSKSDAIIILPCSASQIEHRNEPVAPPTVYEGIDSKTLAPVLGASLLSFPFAQIPYESELTGRTEYKSVCVSVLSPQGQENPAIQLIQKTLKKEHIPTEVDVGRFTFPIKVSNHLSTSHHYTQLLDIATSLVKKRLRLHNDCPVNSAYMWANVVGLDWSGSLFVPSNIKYAKSIHGYLYVIMLTAVDLTIWLVFGNNNGASIRAVNLQGFANKLMDRRGLILMLPWGLRPKRSADHLFTPGQITKMAEPANTPVPASTPRATSPAPQLPLFTHSGATLSTRSIPTSKPRVLHIGDPIKYNPETYLRFSIQCEIVRPSTEERQRPEFIKSLKEKRWGDFDAIFRPFWGTGGEMGKWDDELISLLPRSVKVFASAGAGFDWADTKLLGERGIIYCNSGLAAAEAVADFAIAAIISTFRVLPWCISSALSGDGEAFNTNHRDATMQSYNLRDRALGLVGFGNIGQQIAARARHGFGMNIHYYDILPKPTSVVAPLRATHHETLESLLAQCDCVVLCTPAGDSTLINATTLPLFKSGARFVNIARGSLVDEDALVVALREGPLSNAALDVHANEPQVHPGLLELAKQGRVLLTCHNAGGTVDTHKGFEELSMRNIMALLSGGEAITPVNLQFLKK</sequence>
<dbReference type="Proteomes" id="UP000567885">
    <property type="component" value="Unassembled WGS sequence"/>
</dbReference>
<dbReference type="EMBL" id="JAAGWQ010000095">
    <property type="protein sequence ID" value="KAF5668113.1"/>
    <property type="molecule type" value="Genomic_DNA"/>
</dbReference>
<dbReference type="AlphaFoldDB" id="A0A8H5TEH8"/>
<dbReference type="PANTHER" id="PTHR10996:SF281">
    <property type="entry name" value="D-ISOMER SPECIFIC 2-HYDROXYACID DEHYDROGENASE NAD-BINDING DOMAIN-CONTAINING PROTEIN-RELATED"/>
    <property type="match status" value="1"/>
</dbReference>
<accession>A0A8H5TEH8</accession>
<dbReference type="PANTHER" id="PTHR10996">
    <property type="entry name" value="2-HYDROXYACID DEHYDROGENASE-RELATED"/>
    <property type="match status" value="1"/>
</dbReference>
<dbReference type="InterPro" id="IPR036291">
    <property type="entry name" value="NAD(P)-bd_dom_sf"/>
</dbReference>
<dbReference type="SUPFAM" id="SSF51735">
    <property type="entry name" value="NAD(P)-binding Rossmann-fold domains"/>
    <property type="match status" value="1"/>
</dbReference>
<dbReference type="InterPro" id="IPR029753">
    <property type="entry name" value="D-isomer_DH_CS"/>
</dbReference>
<feature type="domain" description="D-isomer specific 2-hydroxyacid dehydrogenase NAD-binding" evidence="4">
    <location>
        <begin position="910"/>
        <end position="1066"/>
    </location>
</feature>
<dbReference type="GO" id="GO:0016618">
    <property type="term" value="F:hydroxypyruvate reductase [NAD(P)H] activity"/>
    <property type="evidence" value="ECO:0007669"/>
    <property type="project" value="TreeGrafter"/>
</dbReference>
<dbReference type="Gene3D" id="3.90.1300.10">
    <property type="entry name" value="Amidase signature (AS) domain"/>
    <property type="match status" value="1"/>
</dbReference>
<dbReference type="GO" id="GO:0051287">
    <property type="term" value="F:NAD binding"/>
    <property type="evidence" value="ECO:0007669"/>
    <property type="project" value="InterPro"/>
</dbReference>
<dbReference type="InterPro" id="IPR050223">
    <property type="entry name" value="D-isomer_2-hydroxyacid_DH"/>
</dbReference>
<gene>
    <name evidence="5" type="ORF">FHETE_5379</name>
</gene>
<evidence type="ECO:0000259" key="3">
    <source>
        <dbReference type="Pfam" id="PF01425"/>
    </source>
</evidence>
<dbReference type="GO" id="GO:0005829">
    <property type="term" value="C:cytosol"/>
    <property type="evidence" value="ECO:0007669"/>
    <property type="project" value="TreeGrafter"/>
</dbReference>
<dbReference type="Pfam" id="PF01425">
    <property type="entry name" value="Amidase"/>
    <property type="match status" value="1"/>
</dbReference>
<dbReference type="Pfam" id="PF02826">
    <property type="entry name" value="2-Hacid_dh_C"/>
    <property type="match status" value="1"/>
</dbReference>
<evidence type="ECO:0000259" key="2">
    <source>
        <dbReference type="Pfam" id="PF00389"/>
    </source>
</evidence>
<dbReference type="Gene3D" id="3.40.50.720">
    <property type="entry name" value="NAD(P)-binding Rossmann-like Domain"/>
    <property type="match status" value="2"/>
</dbReference>
<feature type="domain" description="D-isomer specific 2-hydroxyacid dehydrogenase catalytic" evidence="2">
    <location>
        <begin position="827"/>
        <end position="1098"/>
    </location>
</feature>
<dbReference type="InterPro" id="IPR023631">
    <property type="entry name" value="Amidase_dom"/>
</dbReference>
<organism evidence="5 6">
    <name type="scientific">Fusarium heterosporum</name>
    <dbReference type="NCBI Taxonomy" id="42747"/>
    <lineage>
        <taxon>Eukaryota</taxon>
        <taxon>Fungi</taxon>
        <taxon>Dikarya</taxon>
        <taxon>Ascomycota</taxon>
        <taxon>Pezizomycotina</taxon>
        <taxon>Sordariomycetes</taxon>
        <taxon>Hypocreomycetidae</taxon>
        <taxon>Hypocreales</taxon>
        <taxon>Nectriaceae</taxon>
        <taxon>Fusarium</taxon>
        <taxon>Fusarium heterosporum species complex</taxon>
    </lineage>
</organism>
<evidence type="ECO:0000313" key="6">
    <source>
        <dbReference type="Proteomes" id="UP000567885"/>
    </source>
</evidence>
<evidence type="ECO:0000259" key="4">
    <source>
        <dbReference type="Pfam" id="PF02826"/>
    </source>
</evidence>
<proteinExistence type="predicted"/>
<evidence type="ECO:0000313" key="5">
    <source>
        <dbReference type="EMBL" id="KAF5668113.1"/>
    </source>
</evidence>
<dbReference type="Pfam" id="PF00389">
    <property type="entry name" value="2-Hacid_dh"/>
    <property type="match status" value="1"/>
</dbReference>
<dbReference type="InterPro" id="IPR006139">
    <property type="entry name" value="D-isomer_2_OHA_DH_cat_dom"/>
</dbReference>
<dbReference type="InterPro" id="IPR036928">
    <property type="entry name" value="AS_sf"/>
</dbReference>
<dbReference type="InterPro" id="IPR006140">
    <property type="entry name" value="D-isomer_DH_NAD-bd"/>
</dbReference>
<feature type="domain" description="Amidase" evidence="3">
    <location>
        <begin position="172"/>
        <end position="282"/>
    </location>
</feature>
<dbReference type="SUPFAM" id="SSF75304">
    <property type="entry name" value="Amidase signature (AS) enzymes"/>
    <property type="match status" value="1"/>
</dbReference>
<protein>
    <submittedName>
        <fullName evidence="5">D-mandelate dehydrogenase</fullName>
    </submittedName>
</protein>
<keyword evidence="1" id="KW-0560">Oxidoreductase</keyword>
<keyword evidence="6" id="KW-1185">Reference proteome</keyword>
<dbReference type="SUPFAM" id="SSF52283">
    <property type="entry name" value="Formate/glycerate dehydrogenase catalytic domain-like"/>
    <property type="match status" value="1"/>
</dbReference>
<dbReference type="PROSITE" id="PS00671">
    <property type="entry name" value="D_2_HYDROXYACID_DH_3"/>
    <property type="match status" value="1"/>
</dbReference>